<evidence type="ECO:0000313" key="3">
    <source>
        <dbReference type="EMBL" id="PZE16976.1"/>
    </source>
</evidence>
<dbReference type="Proteomes" id="UP000249248">
    <property type="component" value="Unassembled WGS sequence"/>
</dbReference>
<sequence length="297" mass="33850">MKKLIIVLALFSLKHVNAQNYIDLVKVDYALSSSSSYDSSNAKVNLKEMNGDITLPVVINENTAFLTGISYEMTQGSFNPYRENESVTGITLKLGTNIKHSEKWGGTYMLLPKISSDWKKIGKNDLQLGGVALLKYSKSDHINYKFGLYANTELFSTFLVPILGFYYLSPNDKFEAKVLLPLAVDLNYAVTEKAKFGFNFKGQVRTYNLNEPLFSENDRYLARSTNDLYAYFQYGLDNGINFQLAGGRSVARSYRIYNETVDFAMPLVYFGSKRSQLNRDFSDSWLLKFSVFYRLKL</sequence>
<feature type="signal peptide" evidence="1">
    <location>
        <begin position="1"/>
        <end position="18"/>
    </location>
</feature>
<evidence type="ECO:0000256" key="1">
    <source>
        <dbReference type="SAM" id="SignalP"/>
    </source>
</evidence>
<name>A0A2W1NG14_9FLAO</name>
<dbReference type="InterPro" id="IPR046235">
    <property type="entry name" value="DUF6268"/>
</dbReference>
<reference evidence="3 4" key="1">
    <citation type="submission" date="2018-06" db="EMBL/GenBank/DDBJ databases">
        <title>The draft genome sequence of Crocinitomix sp. SM1701.</title>
        <authorList>
            <person name="Zhang X."/>
        </authorList>
    </citation>
    <scope>NUCLEOTIDE SEQUENCE [LARGE SCALE GENOMIC DNA]</scope>
    <source>
        <strain evidence="3 4">SM1701</strain>
    </source>
</reference>
<keyword evidence="1" id="KW-0732">Signal</keyword>
<dbReference type="RefSeq" id="WP_111063048.1">
    <property type="nucleotide sequence ID" value="NZ_JBHUCU010000032.1"/>
</dbReference>
<feature type="chain" id="PRO_5016154565" description="DUF6268 domain-containing protein" evidence="1">
    <location>
        <begin position="19"/>
        <end position="297"/>
    </location>
</feature>
<keyword evidence="4" id="KW-1185">Reference proteome</keyword>
<dbReference type="OrthoDB" id="1488805at2"/>
<dbReference type="EMBL" id="QKSB01000005">
    <property type="protein sequence ID" value="PZE16976.1"/>
    <property type="molecule type" value="Genomic_DNA"/>
</dbReference>
<dbReference type="AlphaFoldDB" id="A0A2W1NG14"/>
<evidence type="ECO:0000313" key="4">
    <source>
        <dbReference type="Proteomes" id="UP000249248"/>
    </source>
</evidence>
<dbReference type="Pfam" id="PF19783">
    <property type="entry name" value="DUF6268"/>
    <property type="match status" value="1"/>
</dbReference>
<gene>
    <name evidence="3" type="ORF">DNU06_09500</name>
</gene>
<comment type="caution">
    <text evidence="3">The sequence shown here is derived from an EMBL/GenBank/DDBJ whole genome shotgun (WGS) entry which is preliminary data.</text>
</comment>
<proteinExistence type="predicted"/>
<protein>
    <recommendedName>
        <fullName evidence="2">DUF6268 domain-containing protein</fullName>
    </recommendedName>
</protein>
<organism evidence="3 4">
    <name type="scientific">Putridiphycobacter roseus</name>
    <dbReference type="NCBI Taxonomy" id="2219161"/>
    <lineage>
        <taxon>Bacteria</taxon>
        <taxon>Pseudomonadati</taxon>
        <taxon>Bacteroidota</taxon>
        <taxon>Flavobacteriia</taxon>
        <taxon>Flavobacteriales</taxon>
        <taxon>Crocinitomicaceae</taxon>
        <taxon>Putridiphycobacter</taxon>
    </lineage>
</organism>
<accession>A0A2W1NG14</accession>
<feature type="domain" description="DUF6268" evidence="2">
    <location>
        <begin position="16"/>
        <end position="261"/>
    </location>
</feature>
<evidence type="ECO:0000259" key="2">
    <source>
        <dbReference type="Pfam" id="PF19783"/>
    </source>
</evidence>